<gene>
    <name evidence="2" type="ORF">L1785_11980</name>
</gene>
<keyword evidence="2" id="KW-0378">Hydrolase</keyword>
<dbReference type="InterPro" id="IPR000073">
    <property type="entry name" value="AB_hydrolase_1"/>
</dbReference>
<dbReference type="Gene3D" id="3.40.50.1820">
    <property type="entry name" value="alpha/beta hydrolase"/>
    <property type="match status" value="1"/>
</dbReference>
<comment type="caution">
    <text evidence="2">The sequence shown here is derived from an EMBL/GenBank/DDBJ whole genome shotgun (WGS) entry which is preliminary data.</text>
</comment>
<evidence type="ECO:0000259" key="1">
    <source>
        <dbReference type="Pfam" id="PF12697"/>
    </source>
</evidence>
<reference evidence="2" key="1">
    <citation type="submission" date="2022-01" db="EMBL/GenBank/DDBJ databases">
        <title>Antribacter sp. nov., isolated from Guizhou of China.</title>
        <authorList>
            <person name="Chengliang C."/>
            <person name="Ya Z."/>
        </authorList>
    </citation>
    <scope>NUCLEOTIDE SEQUENCE</scope>
    <source>
        <strain evidence="2">KLBMP 9083</strain>
    </source>
</reference>
<protein>
    <submittedName>
        <fullName evidence="2">Alpha/beta fold hydrolase</fullName>
    </submittedName>
</protein>
<proteinExistence type="predicted"/>
<accession>A0AA41QFH5</accession>
<dbReference type="RefSeq" id="WP_236089498.1">
    <property type="nucleotide sequence ID" value="NZ_JAKGSG010000034.1"/>
</dbReference>
<dbReference type="SUPFAM" id="SSF53474">
    <property type="entry name" value="alpha/beta-Hydrolases"/>
    <property type="match status" value="1"/>
</dbReference>
<keyword evidence="3" id="KW-1185">Reference proteome</keyword>
<dbReference type="Proteomes" id="UP001165405">
    <property type="component" value="Unassembled WGS sequence"/>
</dbReference>
<dbReference type="GO" id="GO:0016787">
    <property type="term" value="F:hydrolase activity"/>
    <property type="evidence" value="ECO:0007669"/>
    <property type="project" value="UniProtKB-KW"/>
</dbReference>
<dbReference type="InterPro" id="IPR029058">
    <property type="entry name" value="AB_hydrolase_fold"/>
</dbReference>
<name>A0AA41QFH5_9MICO</name>
<dbReference type="Pfam" id="PF12697">
    <property type="entry name" value="Abhydrolase_6"/>
    <property type="match status" value="1"/>
</dbReference>
<evidence type="ECO:0000313" key="2">
    <source>
        <dbReference type="EMBL" id="MCF4121701.1"/>
    </source>
</evidence>
<feature type="domain" description="AB hydrolase-1" evidence="1">
    <location>
        <begin position="2"/>
        <end position="202"/>
    </location>
</feature>
<dbReference type="EMBL" id="JAKGSG010000034">
    <property type="protein sequence ID" value="MCF4121701.1"/>
    <property type="molecule type" value="Genomic_DNA"/>
</dbReference>
<sequence>MLVFVHGAGRSGAAAWPTIERADAVMLDLASIGSVRRKAEAVAAAVEEAAVIVAHSHGAIPALLALPLVGQRLRALVLCEPALYDVARGEPAIESHIATMEAARRAHENGLRAYWQIVRPLMFGGKFDEERWPDEERVAARFSTVPPPWGLGIAASDIAGTSTIVVTGGWNDEYEAIAAALVAEGAEHQVLTGARHRPQDAPGFDAVLAEALSR</sequence>
<evidence type="ECO:0000313" key="3">
    <source>
        <dbReference type="Proteomes" id="UP001165405"/>
    </source>
</evidence>
<organism evidence="2 3">
    <name type="scientific">Antribacter soli</name>
    <dbReference type="NCBI Taxonomy" id="2910976"/>
    <lineage>
        <taxon>Bacteria</taxon>
        <taxon>Bacillati</taxon>
        <taxon>Actinomycetota</taxon>
        <taxon>Actinomycetes</taxon>
        <taxon>Micrococcales</taxon>
        <taxon>Promicromonosporaceae</taxon>
        <taxon>Antribacter</taxon>
    </lineage>
</organism>
<dbReference type="AlphaFoldDB" id="A0AA41QFH5"/>